<evidence type="ECO:0000313" key="2">
    <source>
        <dbReference type="EMBL" id="OQE65700.1"/>
    </source>
</evidence>
<protein>
    <submittedName>
        <fullName evidence="2">Uncharacterized protein</fullName>
    </submittedName>
</protein>
<proteinExistence type="predicted"/>
<evidence type="ECO:0000256" key="1">
    <source>
        <dbReference type="SAM" id="MobiDB-lite"/>
    </source>
</evidence>
<gene>
    <name evidence="2" type="ORF">PENNAL_c0201G10542</name>
</gene>
<accession>A0A1V6WS26</accession>
<reference evidence="3" key="1">
    <citation type="journal article" date="2017" name="Nat. Microbiol.">
        <title>Global analysis of biosynthetic gene clusters reveals vast potential of secondary metabolite production in Penicillium species.</title>
        <authorList>
            <person name="Nielsen J.C."/>
            <person name="Grijseels S."/>
            <person name="Prigent S."/>
            <person name="Ji B."/>
            <person name="Dainat J."/>
            <person name="Nielsen K.F."/>
            <person name="Frisvad J.C."/>
            <person name="Workman M."/>
            <person name="Nielsen J."/>
        </authorList>
    </citation>
    <scope>NUCLEOTIDE SEQUENCE [LARGE SCALE GENOMIC DNA]</scope>
    <source>
        <strain evidence="3">IBT 13039</strain>
    </source>
</reference>
<feature type="region of interest" description="Disordered" evidence="1">
    <location>
        <begin position="25"/>
        <end position="48"/>
    </location>
</feature>
<feature type="non-terminal residue" evidence="2">
    <location>
        <position position="48"/>
    </location>
</feature>
<organism evidence="2 3">
    <name type="scientific">Penicillium nalgiovense</name>
    <dbReference type="NCBI Taxonomy" id="60175"/>
    <lineage>
        <taxon>Eukaryota</taxon>
        <taxon>Fungi</taxon>
        <taxon>Dikarya</taxon>
        <taxon>Ascomycota</taxon>
        <taxon>Pezizomycotina</taxon>
        <taxon>Eurotiomycetes</taxon>
        <taxon>Eurotiomycetidae</taxon>
        <taxon>Eurotiales</taxon>
        <taxon>Aspergillaceae</taxon>
        <taxon>Penicillium</taxon>
    </lineage>
</organism>
<sequence length="48" mass="5203">MAIVAAIIIATSRFEAGISLTHSEGVDYRGSRENDNEDLRESHSGNVI</sequence>
<name>A0A1V6WS26_PENNA</name>
<dbReference type="EMBL" id="MOOB01000201">
    <property type="protein sequence ID" value="OQE65700.1"/>
    <property type="molecule type" value="Genomic_DNA"/>
</dbReference>
<evidence type="ECO:0000313" key="3">
    <source>
        <dbReference type="Proteomes" id="UP000191691"/>
    </source>
</evidence>
<dbReference type="Proteomes" id="UP000191691">
    <property type="component" value="Unassembled WGS sequence"/>
</dbReference>
<keyword evidence="3" id="KW-1185">Reference proteome</keyword>
<dbReference type="AlphaFoldDB" id="A0A1V6WS26"/>
<comment type="caution">
    <text evidence="2">The sequence shown here is derived from an EMBL/GenBank/DDBJ whole genome shotgun (WGS) entry which is preliminary data.</text>
</comment>